<feature type="region of interest" description="Disordered" evidence="4">
    <location>
        <begin position="1951"/>
        <end position="1976"/>
    </location>
</feature>
<keyword evidence="7" id="KW-0966">Cell projection</keyword>
<accession>A0A6J2VAC2</accession>
<feature type="compositionally biased region" description="Basic and acidic residues" evidence="4">
    <location>
        <begin position="1951"/>
        <end position="1974"/>
    </location>
</feature>
<proteinExistence type="predicted"/>
<feature type="coiled-coil region" evidence="3">
    <location>
        <begin position="2877"/>
        <end position="2904"/>
    </location>
</feature>
<dbReference type="Pfam" id="PF21773">
    <property type="entry name" value="ODAD1_CC"/>
    <property type="match status" value="2"/>
</dbReference>
<dbReference type="SUPFAM" id="SSF48452">
    <property type="entry name" value="TPR-like"/>
    <property type="match status" value="2"/>
</dbReference>
<feature type="compositionally biased region" description="Basic and acidic residues" evidence="4">
    <location>
        <begin position="797"/>
        <end position="813"/>
    </location>
</feature>
<feature type="domain" description="ODAD1 central coiled coil region" evidence="5">
    <location>
        <begin position="2586"/>
        <end position="2750"/>
    </location>
</feature>
<dbReference type="RefSeq" id="XP_030628131.1">
    <property type="nucleotide sequence ID" value="XM_030772271.1"/>
</dbReference>
<dbReference type="GeneID" id="115810340"/>
<feature type="domain" description="ODAD1 central coiled coil region" evidence="5">
    <location>
        <begin position="2855"/>
        <end position="2965"/>
    </location>
</feature>
<feature type="repeat" description="TPR" evidence="2">
    <location>
        <begin position="1127"/>
        <end position="1160"/>
    </location>
</feature>
<reference evidence="7" key="1">
    <citation type="submission" date="2025-08" db="UniProtKB">
        <authorList>
            <consortium name="RefSeq"/>
        </authorList>
    </citation>
    <scope>IDENTIFICATION</scope>
</reference>
<feature type="region of interest" description="Disordered" evidence="4">
    <location>
        <begin position="2257"/>
        <end position="2280"/>
    </location>
</feature>
<dbReference type="InterPro" id="IPR049258">
    <property type="entry name" value="ODAD1_CC"/>
</dbReference>
<dbReference type="InterPro" id="IPR011990">
    <property type="entry name" value="TPR-like_helical_dom_sf"/>
</dbReference>
<evidence type="ECO:0000259" key="5">
    <source>
        <dbReference type="Pfam" id="PF21773"/>
    </source>
</evidence>
<dbReference type="PANTHER" id="PTHR15977:SF15">
    <property type="entry name" value="CILIA- AND FLAGELLA-ASSOCIATED PROTEIN 46"/>
    <property type="match status" value="1"/>
</dbReference>
<organism evidence="6 7">
    <name type="scientific">Chanos chanos</name>
    <name type="common">Milkfish</name>
    <name type="synonym">Mugil chanos</name>
    <dbReference type="NCBI Taxonomy" id="29144"/>
    <lineage>
        <taxon>Eukaryota</taxon>
        <taxon>Metazoa</taxon>
        <taxon>Chordata</taxon>
        <taxon>Craniata</taxon>
        <taxon>Vertebrata</taxon>
        <taxon>Euteleostomi</taxon>
        <taxon>Actinopterygii</taxon>
        <taxon>Neopterygii</taxon>
        <taxon>Teleostei</taxon>
        <taxon>Ostariophysi</taxon>
        <taxon>Gonorynchiformes</taxon>
        <taxon>Chanidae</taxon>
        <taxon>Chanos</taxon>
    </lineage>
</organism>
<evidence type="ECO:0000256" key="4">
    <source>
        <dbReference type="SAM" id="MobiDB-lite"/>
    </source>
</evidence>
<dbReference type="PROSITE" id="PS50005">
    <property type="entry name" value="TPR"/>
    <property type="match status" value="1"/>
</dbReference>
<feature type="region of interest" description="Disordered" evidence="4">
    <location>
        <begin position="1087"/>
        <end position="1115"/>
    </location>
</feature>
<dbReference type="Proteomes" id="UP000504632">
    <property type="component" value="Chromosome 4"/>
</dbReference>
<keyword evidence="2" id="KW-0802">TPR repeat</keyword>
<dbReference type="PANTHER" id="PTHR15977">
    <property type="entry name" value="CILIA- AND FLAGELLA-ASSOCIATED PROTEIN 46"/>
    <property type="match status" value="1"/>
</dbReference>
<keyword evidence="6" id="KW-1185">Reference proteome</keyword>
<keyword evidence="7" id="KW-0969">Cilium</keyword>
<dbReference type="InParanoid" id="A0A6J2VAC2"/>
<name>A0A6J2VAC2_CHACN</name>
<dbReference type="GO" id="GO:0035082">
    <property type="term" value="P:axoneme assembly"/>
    <property type="evidence" value="ECO:0007669"/>
    <property type="project" value="InterPro"/>
</dbReference>
<evidence type="ECO:0000256" key="1">
    <source>
        <dbReference type="ARBA" id="ARBA00023054"/>
    </source>
</evidence>
<evidence type="ECO:0000313" key="6">
    <source>
        <dbReference type="Proteomes" id="UP000504632"/>
    </source>
</evidence>
<sequence>MDIQIRQCLTKAETGRDPDALKRAYHMIKGETAEKTVSETKRFCPELYVLCAEQALQLGNGDIAEDCLRIYLEGNPPANQFLCRAYLCQGQLYPPQSTASVEEVEKALMYFLKAIEIVRDKPRYHFLVFNASVLYFRAARPLLRPGQRRYLVSTLSEVVRVLDQVQELDYDWRAQLMLQLVECLVDAGKSKEAACFAKVTSDFIETHKPDLYPKIFALQVRHKLADLSKTLKKGNPILSVIYKMETLKHTVELNEVKKEDLMKLQEIFQLLIQSPQTQTPGTAYQNSCPGLDNASFIHLAYRTEVLLELAFLSMQLNLHQVATDCLAEMRASEVSNVGQRIMMECIQCELDLYKQRDRIEDYSKSRVEAQLSVISRLDVLLQSAVREGDIQATHAVCASQWNVCLPLLQRNLRKNIKNQLTRVAQALEDTHSVLLEMRCQLHSELAAIEEDEERLEPAVRHLQKALDLDQGGLYHDRLSTSLHLLKLRLSLYNTPSCPEDVAAKLIQQAKEGSGHEKVKRRRPILVGAGIALAPDTFQMVLDADSEAKVFSGSSGETKVAQLAAKAQHHTSCMQKIEGHLSRQGNSRNYRKRVKLWAALAKASRKQEVWDVCRAACRFCLLYDDRPWTTPKKERGLIDYAEKDLLRLLAEVHFINAEATVHKLRSEGVELNGAAVLPDERWKRASDDDPQWILYRDWIQSLSDYATANFIRGAELGVELGEAWLVANAAVYLWNYNREQLASKEYQHLLPTFSKLVELLKQTGHAGEVALLVLLCNTVAQGLIQPCCVTPGSANQEQQDKGKGGTQPHAEKTKKGTVRGTEKPGSSHGLQQLDPAALADTKKALELCDYALHLSNGNETNVPIAVRKQVITTWVKTKQLLQQQIGHKLDTDDEGKNEVVMAMSRVLVAVEMLLCNSNVTLMEFTVPSLSLLVRMATDCKWSDSVVELHVWLQLARSAHQAADHDTVITCTNNALQLERSATQRAGVAAYGLYNVSAVQEMLSSVACLRGLSMLNESSGHPQSYRAALDMLQSSVSYAEKAGSSSLCVAAVTHYWNACLALLSTPEERRQLREPLETILKAMTVISAKQPADRRQKHTALNGTPQGPVTSQLDMHSEGNTGPDLPVKAGMYYVLFHIYEDRGDWRRALQMLDHAITEMPRNRHRMLLLKQRVLLKARLGECMLLDLQKLREEKEEYLSLTWIKVALCATDTLQQLQSYQNAITALQSVEGQLQKAEYLLEFGEWLYYNHFPLADALMQIHWAIDILLFMIPETKEEPEETEEEGVGVASGKDLSQVGVERDVCMPCLSELKELKRLDNLVRAHTLIAFMEDRTSPTYQHNLLLAYTFVLQIWQVSMATAQGIIKEMSRNPPVPSDRPVLSAASKKEKEKGKKPKESPLVEDKPKVKVLESVLPSSPEEWAQYECPEEVREVFRSDSGAHCINTRSLNVQTRTLYFLDLLVRELESASLHHLTFVPLHLAEVIAHDLCRNASLSDLYRLRIVKNCCDLGLESASPYREKVSSIHEEEQMECQNTVIVQRERNGFHSESGAHGTYKRAVDDCSVLTRKQVNGLSVWDIWMDKADVCLKLGLYQSAGHLLTQSQVLVKELGDCRGLAKSFLLQAILANQQQNYSQALALLNEAQDVGGDEEFWYQVTLALLEATVGQGGEDTYTQVCQIAERACSVLSSALEQRGNRARLLRYYIASIETKASAWRVHLLTPPVPSVALCDQSMERLTSVTLTLQYCSAQLLQLGYTTQAAEAVYQQAQTLRLLAVHTSDKEEKQRHLLECLSLLQQAVSLQEGVLFHTLSVFTPQQAGDVSLPAERVCVRFRLTLVDLALFLLELWCVEKKQRAQSLDRKPSLQRAVEEYIMSSADLSPLEQEWRSVCHTLGQVILTQLCTVNTHSRSCAKTRARVLGMMGKCLRLLALQKDPLYLTTLWETPVMEDGKMELRDMGDLEKDEGSTDDSGERSEENKKAHVAKGAELLERRLAAQQLLAQASETLAQSVALSLQLNLPTVLSQACTDMLECHGLFDVTASGQYLALLQSCCCCVEMAELLNLACSNTTESRLSGLLHLQRKLESTYGQVPSTLLSELHHSLSTTSKAYSHLTINPNHLNILPELPPNLKILLLQHSENGSELYGAFYERPKVTEVQKGKNAQAAGTLTCTRVAKASVRPAALLQLRQRVRVFRQQTGHALVRESHRHNNMADGQYTQTMNDSESKMASLFDAIVEKMEEYLDPVLSQFDFSCFRPHSPSISIAEAARPRDKEERAATDKAQPAGSPAELGEYVVLLADWMLLELPLEALAFLQQTGISSVSRDFSLQVLHSRLHKPVESDQRKDSKSGKGAKGKGDQSRSIKVAPVNRVLPPHTLPVDTHNFKYIVDPRNEAAEPGWCGPAERIQRILETYAQPFTSHWEGTVGSEHRLGICVLMCSLTDVMHLMTNCSAFVFSGAEPLLSNIPPSKLALLNLSECQMVILFELVQNGTSMLSQSTEDVQNSLAQLALKASLHTAGLFSLSGVHSIMLNQWPCSASTSAHNMDSVMENLLKVGLSSGQTVHALRAQNKQKDERTFENKVATPGTGEGERMETPTMKVNKKFSSLVSTNSQLRQDIETMRGERDKFMQMHCKLKKELWETHQKKRQVLEEARENIHSREEAQARISRAFDQHFKDDENCVSEIQEIFRELGHTQREEHFLEEKNKARERHENFYLAVERRAAREREQRVNTQVQLNQYEVAVKKISNIIENRSLNKQPGSERKGRGSEPQANTQTEFPHLLQETGARRRCTLVGPIFREAVAGFGAEGGVERRGRRLTERRRRSTFMQGLWEEEQDRLRELAHVALVQQKAQEAPPAGFDAQIFYETYMEREDLNFALFNYVSEQNRQIVDISKEVDQLKKIIELQERSVSAEERSYRDQIWELGQSCQRAAQVSEAFQTAVGKYSRTLSLVKAGVLGLASQAGIDHIPLETGGEWTDDSVTTTILSLLGQTEQRVTELMTIRSFQVYQGMHSSGEKIESISSILGISKPIKLPDIEFQPPGARCTISDNLIIS</sequence>
<dbReference type="InterPro" id="IPR019734">
    <property type="entry name" value="TPR_rpt"/>
</dbReference>
<dbReference type="Gene3D" id="1.25.40.10">
    <property type="entry name" value="Tetratricopeptide repeat domain"/>
    <property type="match status" value="1"/>
</dbReference>
<dbReference type="SMART" id="SM00028">
    <property type="entry name" value="TPR"/>
    <property type="match status" value="5"/>
</dbReference>
<feature type="region of interest" description="Disordered" evidence="4">
    <location>
        <begin position="2331"/>
        <end position="2359"/>
    </location>
</feature>
<dbReference type="InterPro" id="IPR057466">
    <property type="entry name" value="CFAP46_TPR"/>
</dbReference>
<evidence type="ECO:0000256" key="2">
    <source>
        <dbReference type="PROSITE-ProRule" id="PRU00339"/>
    </source>
</evidence>
<feature type="compositionally biased region" description="Basic and acidic residues" evidence="4">
    <location>
        <begin position="2262"/>
        <end position="2273"/>
    </location>
</feature>
<gene>
    <name evidence="7" type="primary">cfap46</name>
</gene>
<keyword evidence="7" id="KW-0282">Flagellum</keyword>
<evidence type="ECO:0000256" key="3">
    <source>
        <dbReference type="SAM" id="Coils"/>
    </source>
</evidence>
<dbReference type="CTD" id="54777"/>
<dbReference type="InterPro" id="IPR039586">
    <property type="entry name" value="CFAP46"/>
</dbReference>
<feature type="compositionally biased region" description="Basic and acidic residues" evidence="4">
    <location>
        <begin position="1382"/>
        <end position="1398"/>
    </location>
</feature>
<feature type="region of interest" description="Disordered" evidence="4">
    <location>
        <begin position="1365"/>
        <end position="1398"/>
    </location>
</feature>
<feature type="compositionally biased region" description="Polar residues" evidence="4">
    <location>
        <begin position="1097"/>
        <end position="1115"/>
    </location>
</feature>
<feature type="region of interest" description="Disordered" evidence="4">
    <location>
        <begin position="793"/>
        <end position="832"/>
    </location>
</feature>
<feature type="compositionally biased region" description="Basic and acidic residues" evidence="4">
    <location>
        <begin position="2331"/>
        <end position="2355"/>
    </location>
</feature>
<dbReference type="Pfam" id="PF25439">
    <property type="entry name" value="TPR_CFAP46_N"/>
    <property type="match status" value="1"/>
</dbReference>
<dbReference type="GO" id="GO:0060294">
    <property type="term" value="P:cilium movement involved in cell motility"/>
    <property type="evidence" value="ECO:0007669"/>
    <property type="project" value="InterPro"/>
</dbReference>
<keyword evidence="1 3" id="KW-0175">Coiled coil</keyword>
<dbReference type="OrthoDB" id="68437at2759"/>
<evidence type="ECO:0000313" key="7">
    <source>
        <dbReference type="RefSeq" id="XP_030628131.1"/>
    </source>
</evidence>
<feature type="region of interest" description="Disordered" evidence="4">
    <location>
        <begin position="2746"/>
        <end position="2769"/>
    </location>
</feature>
<protein>
    <submittedName>
        <fullName evidence="7">Cilia- and flagella-associated protein 46</fullName>
    </submittedName>
</protein>